<name>A0A158PPC8_ANISI</name>
<gene>
    <name evidence="2" type="ORF">ASIM_LOCUS13583</name>
</gene>
<evidence type="ECO:0000313" key="3">
    <source>
        <dbReference type="Proteomes" id="UP000267096"/>
    </source>
</evidence>
<dbReference type="OrthoDB" id="2016285at2759"/>
<reference evidence="4" key="1">
    <citation type="submission" date="2016-04" db="UniProtKB">
        <authorList>
            <consortium name="WormBaseParasite"/>
        </authorList>
    </citation>
    <scope>IDENTIFICATION</scope>
</reference>
<dbReference type="InterPro" id="IPR029063">
    <property type="entry name" value="SAM-dependent_MTases_sf"/>
</dbReference>
<keyword evidence="1" id="KW-0472">Membrane</keyword>
<evidence type="ECO:0000313" key="4">
    <source>
        <dbReference type="WBParaSite" id="ASIM_0001415501-mRNA-1"/>
    </source>
</evidence>
<feature type="transmembrane region" description="Helical" evidence="1">
    <location>
        <begin position="42"/>
        <end position="65"/>
    </location>
</feature>
<reference evidence="2 3" key="2">
    <citation type="submission" date="2018-11" db="EMBL/GenBank/DDBJ databases">
        <authorList>
            <consortium name="Pathogen Informatics"/>
        </authorList>
    </citation>
    <scope>NUCLEOTIDE SEQUENCE [LARGE SCALE GENOMIC DNA]</scope>
</reference>
<proteinExistence type="predicted"/>
<dbReference type="AlphaFoldDB" id="A0A158PPC8"/>
<dbReference type="Gene3D" id="3.40.50.150">
    <property type="entry name" value="Vaccinia Virus protein VP39"/>
    <property type="match status" value="1"/>
</dbReference>
<accession>A0A158PPC8</accession>
<evidence type="ECO:0000313" key="2">
    <source>
        <dbReference type="EMBL" id="VDK50054.1"/>
    </source>
</evidence>
<organism evidence="4">
    <name type="scientific">Anisakis simplex</name>
    <name type="common">Herring worm</name>
    <dbReference type="NCBI Taxonomy" id="6269"/>
    <lineage>
        <taxon>Eukaryota</taxon>
        <taxon>Metazoa</taxon>
        <taxon>Ecdysozoa</taxon>
        <taxon>Nematoda</taxon>
        <taxon>Chromadorea</taxon>
        <taxon>Rhabditida</taxon>
        <taxon>Spirurina</taxon>
        <taxon>Ascaridomorpha</taxon>
        <taxon>Ascaridoidea</taxon>
        <taxon>Anisakidae</taxon>
        <taxon>Anisakis</taxon>
        <taxon>Anisakis simplex complex</taxon>
    </lineage>
</organism>
<keyword evidence="3" id="KW-1185">Reference proteome</keyword>
<dbReference type="SUPFAM" id="SSF53335">
    <property type="entry name" value="S-adenosyl-L-methionine-dependent methyltransferases"/>
    <property type="match status" value="1"/>
</dbReference>
<sequence length="294" mass="32637">MIELVNRSTRTMQKLIIDDGMKRVILKPGRLKIYRTVKLKQLIFGVLSLVAIVFTLVNAVSLHILPSVKKYLLPNPQIGYFSSIPIVSFETSMARLTVVDIATRDLNNRTTISRRLMNADREEITISVVALIQPNDMTSEKLDTSKLKVDTSKLSAAVRTLVSPPFASASLSLNTQSTSNVLIIGLGGSQMNNFLHHFFPHMNITVIELEQTMHDIALKYFGLSEDSNQRVIVMDGLEYLKEAADRGEKFDAVYIDACPTAFPSSEETLCPIHGFLDDVTIANLLAVLRGTGRV</sequence>
<keyword evidence="1" id="KW-0812">Transmembrane</keyword>
<protein>
    <submittedName>
        <fullName evidence="4">PABS domain-containing protein</fullName>
    </submittedName>
</protein>
<dbReference type="Proteomes" id="UP000267096">
    <property type="component" value="Unassembled WGS sequence"/>
</dbReference>
<evidence type="ECO:0000256" key="1">
    <source>
        <dbReference type="SAM" id="Phobius"/>
    </source>
</evidence>
<dbReference type="EMBL" id="UYRR01031436">
    <property type="protein sequence ID" value="VDK50054.1"/>
    <property type="molecule type" value="Genomic_DNA"/>
</dbReference>
<keyword evidence="1" id="KW-1133">Transmembrane helix</keyword>
<dbReference type="WBParaSite" id="ASIM_0001415501-mRNA-1">
    <property type="protein sequence ID" value="ASIM_0001415501-mRNA-1"/>
    <property type="gene ID" value="ASIM_0001415501"/>
</dbReference>